<feature type="domain" description="ABC transporter" evidence="6">
    <location>
        <begin position="1"/>
        <end position="213"/>
    </location>
</feature>
<evidence type="ECO:0000256" key="1">
    <source>
        <dbReference type="ARBA" id="ARBA00005417"/>
    </source>
</evidence>
<protein>
    <recommendedName>
        <fullName evidence="6">ABC transporter domain-containing protein</fullName>
    </recommendedName>
</protein>
<dbReference type="SMART" id="SM00382">
    <property type="entry name" value="AAA"/>
    <property type="match status" value="1"/>
</dbReference>
<keyword evidence="3" id="KW-0536">Nodulation</keyword>
<dbReference type="InterPro" id="IPR027417">
    <property type="entry name" value="P-loop_NTPase"/>
</dbReference>
<dbReference type="Proteomes" id="UP001500171">
    <property type="component" value="Unassembled WGS sequence"/>
</dbReference>
<dbReference type="Gene3D" id="3.40.50.300">
    <property type="entry name" value="P-loop containing nucleotide triphosphate hydrolases"/>
    <property type="match status" value="1"/>
</dbReference>
<evidence type="ECO:0000256" key="2">
    <source>
        <dbReference type="ARBA" id="ARBA00022448"/>
    </source>
</evidence>
<accession>A0ABP9N238</accession>
<dbReference type="Pfam" id="PF00005">
    <property type="entry name" value="ABC_tran"/>
    <property type="match status" value="1"/>
</dbReference>
<proteinExistence type="inferred from homology"/>
<dbReference type="InterPro" id="IPR050763">
    <property type="entry name" value="ABC_transporter_ATP-binding"/>
</dbReference>
<evidence type="ECO:0000259" key="6">
    <source>
        <dbReference type="PROSITE" id="PS50893"/>
    </source>
</evidence>
<sequence>MSNINLNIEKGRCFGLLGPNGAGKTTLIALMSGLLPLQQGDIFLDDLSIKTLSKTQAQKISVVPQEYAFYPQLTVFENMQFFASLYQINDKLFLQALLDKVDLNRYTNTYAKHLSGGLKRRLNFAIALVNSPKIVFMDEITVGVDPLSRQFILNNVKELTEQGVTVIYTSHYLHEIELLCHNIAIVESGQLCFNGKISDILYQHTEQQCLVTLAKPISQLQLTKLNASIIKHDHYQTVTFSVIQDNITTLLQDLEPYQIQSIQYGYQSLESFYLDFLNHLALQKQSSQQEGLHVIGNY</sequence>
<reference evidence="8" key="1">
    <citation type="journal article" date="2019" name="Int. J. Syst. Evol. Microbiol.">
        <title>The Global Catalogue of Microorganisms (GCM) 10K type strain sequencing project: providing services to taxonomists for standard genome sequencing and annotation.</title>
        <authorList>
            <consortium name="The Broad Institute Genomics Platform"/>
            <consortium name="The Broad Institute Genome Sequencing Center for Infectious Disease"/>
            <person name="Wu L."/>
            <person name="Ma J."/>
        </authorList>
    </citation>
    <scope>NUCLEOTIDE SEQUENCE [LARGE SCALE GENOMIC DNA]</scope>
    <source>
        <strain evidence="8">JCM 18050</strain>
    </source>
</reference>
<keyword evidence="5" id="KW-0067">ATP-binding</keyword>
<evidence type="ECO:0000313" key="8">
    <source>
        <dbReference type="Proteomes" id="UP001500171"/>
    </source>
</evidence>
<organism evidence="7 8">
    <name type="scientific">Orbus sasakiae</name>
    <dbReference type="NCBI Taxonomy" id="1078475"/>
    <lineage>
        <taxon>Bacteria</taxon>
        <taxon>Pseudomonadati</taxon>
        <taxon>Pseudomonadota</taxon>
        <taxon>Gammaproteobacteria</taxon>
        <taxon>Orbales</taxon>
        <taxon>Orbaceae</taxon>
        <taxon>Orbus</taxon>
    </lineage>
</organism>
<dbReference type="SUPFAM" id="SSF52540">
    <property type="entry name" value="P-loop containing nucleoside triphosphate hydrolases"/>
    <property type="match status" value="1"/>
</dbReference>
<comment type="similarity">
    <text evidence="1">Belongs to the ABC transporter superfamily.</text>
</comment>
<comment type="caution">
    <text evidence="7">The sequence shown here is derived from an EMBL/GenBank/DDBJ whole genome shotgun (WGS) entry which is preliminary data.</text>
</comment>
<dbReference type="EMBL" id="BAABHY010000001">
    <property type="protein sequence ID" value="GAA5106988.1"/>
    <property type="molecule type" value="Genomic_DNA"/>
</dbReference>
<dbReference type="PANTHER" id="PTHR42711:SF5">
    <property type="entry name" value="ABC TRANSPORTER ATP-BINDING PROTEIN NATA"/>
    <property type="match status" value="1"/>
</dbReference>
<dbReference type="InterPro" id="IPR003439">
    <property type="entry name" value="ABC_transporter-like_ATP-bd"/>
</dbReference>
<dbReference type="RefSeq" id="WP_345488965.1">
    <property type="nucleotide sequence ID" value="NZ_BAABHY010000001.1"/>
</dbReference>
<evidence type="ECO:0000256" key="3">
    <source>
        <dbReference type="ARBA" id="ARBA00022458"/>
    </source>
</evidence>
<evidence type="ECO:0000256" key="4">
    <source>
        <dbReference type="ARBA" id="ARBA00022741"/>
    </source>
</evidence>
<keyword evidence="2" id="KW-0813">Transport</keyword>
<gene>
    <name evidence="7" type="ORF">GCM10023211_07540</name>
</gene>
<dbReference type="PANTHER" id="PTHR42711">
    <property type="entry name" value="ABC TRANSPORTER ATP-BINDING PROTEIN"/>
    <property type="match status" value="1"/>
</dbReference>
<keyword evidence="4" id="KW-0547">Nucleotide-binding</keyword>
<evidence type="ECO:0000313" key="7">
    <source>
        <dbReference type="EMBL" id="GAA5106988.1"/>
    </source>
</evidence>
<dbReference type="InterPro" id="IPR003593">
    <property type="entry name" value="AAA+_ATPase"/>
</dbReference>
<name>A0ABP9N238_9GAMM</name>
<keyword evidence="8" id="KW-1185">Reference proteome</keyword>
<dbReference type="PROSITE" id="PS50893">
    <property type="entry name" value="ABC_TRANSPORTER_2"/>
    <property type="match status" value="1"/>
</dbReference>
<evidence type="ECO:0000256" key="5">
    <source>
        <dbReference type="ARBA" id="ARBA00022840"/>
    </source>
</evidence>